<feature type="transmembrane region" description="Helical" evidence="7">
    <location>
        <begin position="380"/>
        <end position="401"/>
    </location>
</feature>
<feature type="transmembrane region" description="Helical" evidence="7">
    <location>
        <begin position="92"/>
        <end position="110"/>
    </location>
</feature>
<evidence type="ECO:0000256" key="1">
    <source>
        <dbReference type="ARBA" id="ARBA00004141"/>
    </source>
</evidence>
<keyword evidence="5 7" id="KW-0472">Membrane</keyword>
<feature type="transmembrane region" description="Helical" evidence="7">
    <location>
        <begin position="325"/>
        <end position="344"/>
    </location>
</feature>
<comment type="subcellular location">
    <subcellularLocation>
        <location evidence="1">Membrane</location>
        <topology evidence="1">Multi-pass membrane protein</topology>
    </subcellularLocation>
</comment>
<evidence type="ECO:0000256" key="3">
    <source>
        <dbReference type="ARBA" id="ARBA00022692"/>
    </source>
</evidence>
<dbReference type="EMBL" id="JBFXLQ010000009">
    <property type="protein sequence ID" value="KAL2869587.1"/>
    <property type="molecule type" value="Genomic_DNA"/>
</dbReference>
<feature type="region of interest" description="Disordered" evidence="6">
    <location>
        <begin position="1"/>
        <end position="27"/>
    </location>
</feature>
<evidence type="ECO:0000256" key="2">
    <source>
        <dbReference type="ARBA" id="ARBA00022448"/>
    </source>
</evidence>
<keyword evidence="4 7" id="KW-1133">Transmembrane helix</keyword>
<dbReference type="Proteomes" id="UP001610432">
    <property type="component" value="Unassembled WGS sequence"/>
</dbReference>
<sequence length="515" mass="58554">MADTDTKGAAVEATRTPSTTSEEERRRELLASFTPEDDKRIRKKIDRRFLWLISMMYLIKTIDYTNAASVKVLQVGEDRNIMTELNMNANEYNWVQSIYFISYIVFEVPSNMALKRLTPRLWQSRIMLTWGIVLACHAAVQNKEALYALRFLLGLCEAGMFPGIAAQLCGWYRSDEMGTPIMWMFGFQNTSGIVGSLLTYGISYMNGMQGLSAWRWVYLLEGLFTILFAGLVYLVLPDWPKSARTRKWLTEREQEYVEARLSENAPKTADANFSLAEVLDALKDPRTYSFMISQVLVNFAGYALSWQLPTITTSLGFAGLPRNQLLNIPPAAASVLAIVFSGWYMKRAYMTRPAFIMYWTMGPHLLFFVLLAVLDDKVGIYIACVFGTMYHAVYFIPFWAWRSSSLKGTTGSAFTLAFQSCVGQVGGVVGPQLFQDQFAHNGYKTPFAICAAAVGGSILANGWTWWLTRNVEYDVLRVQRLRIREEREGRIYAGEDIQVYQEREFYDAVGRRVDG</sequence>
<feature type="transmembrane region" description="Helical" evidence="7">
    <location>
        <begin position="181"/>
        <end position="204"/>
    </location>
</feature>
<name>A0ABR4LYF5_9EURO</name>
<dbReference type="GeneID" id="98142612"/>
<feature type="transmembrane region" description="Helical" evidence="7">
    <location>
        <begin position="216"/>
        <end position="236"/>
    </location>
</feature>
<dbReference type="Pfam" id="PF07690">
    <property type="entry name" value="MFS_1"/>
    <property type="match status" value="1"/>
</dbReference>
<comment type="caution">
    <text evidence="8">The sequence shown here is derived from an EMBL/GenBank/DDBJ whole genome shotgun (WGS) entry which is preliminary data.</text>
</comment>
<feature type="transmembrane region" description="Helical" evidence="7">
    <location>
        <begin position="356"/>
        <end position="374"/>
    </location>
</feature>
<keyword evidence="3 7" id="KW-0812">Transmembrane</keyword>
<feature type="transmembrane region" description="Helical" evidence="7">
    <location>
        <begin position="122"/>
        <end position="140"/>
    </location>
</feature>
<reference evidence="8 9" key="1">
    <citation type="submission" date="2024-07" db="EMBL/GenBank/DDBJ databases">
        <title>Section-level genome sequencing and comparative genomics of Aspergillus sections Usti and Cavernicolus.</title>
        <authorList>
            <consortium name="Lawrence Berkeley National Laboratory"/>
            <person name="Nybo J.L."/>
            <person name="Vesth T.C."/>
            <person name="Theobald S."/>
            <person name="Frisvad J.C."/>
            <person name="Larsen T.O."/>
            <person name="Kjaerboelling I."/>
            <person name="Rothschild-Mancinelli K."/>
            <person name="Lyhne E.K."/>
            <person name="Kogle M.E."/>
            <person name="Barry K."/>
            <person name="Clum A."/>
            <person name="Na H."/>
            <person name="Ledsgaard L."/>
            <person name="Lin J."/>
            <person name="Lipzen A."/>
            <person name="Kuo A."/>
            <person name="Riley R."/>
            <person name="Mondo S."/>
            <person name="Labutti K."/>
            <person name="Haridas S."/>
            <person name="Pangalinan J."/>
            <person name="Salamov A.A."/>
            <person name="Simmons B.A."/>
            <person name="Magnuson J.K."/>
            <person name="Chen J."/>
            <person name="Drula E."/>
            <person name="Henrissat B."/>
            <person name="Wiebenga A."/>
            <person name="Lubbers R.J."/>
            <person name="Gomes A.C."/>
            <person name="Macurrencykelacurrency M.R."/>
            <person name="Stajich J."/>
            <person name="Grigoriev I.V."/>
            <person name="Mortensen U.H."/>
            <person name="De Vries R.P."/>
            <person name="Baker S.E."/>
            <person name="Andersen M.R."/>
        </authorList>
    </citation>
    <scope>NUCLEOTIDE SEQUENCE [LARGE SCALE GENOMIC DNA]</scope>
    <source>
        <strain evidence="8 9">CBS 449.75</strain>
    </source>
</reference>
<feature type="transmembrane region" description="Helical" evidence="7">
    <location>
        <begin position="446"/>
        <end position="467"/>
    </location>
</feature>
<evidence type="ECO:0000256" key="7">
    <source>
        <dbReference type="SAM" id="Phobius"/>
    </source>
</evidence>
<dbReference type="SUPFAM" id="SSF103473">
    <property type="entry name" value="MFS general substrate transporter"/>
    <property type="match status" value="1"/>
</dbReference>
<evidence type="ECO:0000256" key="4">
    <source>
        <dbReference type="ARBA" id="ARBA00022989"/>
    </source>
</evidence>
<dbReference type="RefSeq" id="XP_070888566.1">
    <property type="nucleotide sequence ID" value="XM_071027540.1"/>
</dbReference>
<accession>A0ABR4LYF5</accession>
<proteinExistence type="predicted"/>
<evidence type="ECO:0000313" key="9">
    <source>
        <dbReference type="Proteomes" id="UP001610432"/>
    </source>
</evidence>
<dbReference type="PANTHER" id="PTHR43791:SF91">
    <property type="entry name" value="MAJOR FACILITATOR SUPERFAMILY (MFS) PROFILE DOMAIN-CONTAINING PROTEIN-RELATED"/>
    <property type="match status" value="1"/>
</dbReference>
<dbReference type="Gene3D" id="1.20.1250.20">
    <property type="entry name" value="MFS general substrate transporter like domains"/>
    <property type="match status" value="2"/>
</dbReference>
<gene>
    <name evidence="8" type="ORF">BJX67DRAFT_333352</name>
</gene>
<feature type="transmembrane region" description="Helical" evidence="7">
    <location>
        <begin position="413"/>
        <end position="434"/>
    </location>
</feature>
<keyword evidence="2" id="KW-0813">Transport</keyword>
<dbReference type="PANTHER" id="PTHR43791">
    <property type="entry name" value="PERMEASE-RELATED"/>
    <property type="match status" value="1"/>
</dbReference>
<dbReference type="InterPro" id="IPR036259">
    <property type="entry name" value="MFS_trans_sf"/>
</dbReference>
<evidence type="ECO:0000256" key="5">
    <source>
        <dbReference type="ARBA" id="ARBA00023136"/>
    </source>
</evidence>
<evidence type="ECO:0000256" key="6">
    <source>
        <dbReference type="SAM" id="MobiDB-lite"/>
    </source>
</evidence>
<feature type="transmembrane region" description="Helical" evidence="7">
    <location>
        <begin position="146"/>
        <end position="169"/>
    </location>
</feature>
<protein>
    <submittedName>
        <fullName evidence="8">Major facilitator superfamily domain-containing protein</fullName>
    </submittedName>
</protein>
<keyword evidence="9" id="KW-1185">Reference proteome</keyword>
<feature type="transmembrane region" description="Helical" evidence="7">
    <location>
        <begin position="49"/>
        <end position="72"/>
    </location>
</feature>
<organism evidence="8 9">
    <name type="scientific">Aspergillus lucknowensis</name>
    <dbReference type="NCBI Taxonomy" id="176173"/>
    <lineage>
        <taxon>Eukaryota</taxon>
        <taxon>Fungi</taxon>
        <taxon>Dikarya</taxon>
        <taxon>Ascomycota</taxon>
        <taxon>Pezizomycotina</taxon>
        <taxon>Eurotiomycetes</taxon>
        <taxon>Eurotiomycetidae</taxon>
        <taxon>Eurotiales</taxon>
        <taxon>Aspergillaceae</taxon>
        <taxon>Aspergillus</taxon>
        <taxon>Aspergillus subgen. Nidulantes</taxon>
    </lineage>
</organism>
<dbReference type="InterPro" id="IPR011701">
    <property type="entry name" value="MFS"/>
</dbReference>
<evidence type="ECO:0000313" key="8">
    <source>
        <dbReference type="EMBL" id="KAL2869587.1"/>
    </source>
</evidence>